<dbReference type="EMBL" id="JABBWG010000001">
    <property type="protein sequence ID" value="KAG1827144.1"/>
    <property type="molecule type" value="Genomic_DNA"/>
</dbReference>
<feature type="transmembrane region" description="Helical" evidence="2">
    <location>
        <begin position="20"/>
        <end position="45"/>
    </location>
</feature>
<comment type="caution">
    <text evidence="3">The sequence shown here is derived from an EMBL/GenBank/DDBJ whole genome shotgun (WGS) entry which is preliminary data.</text>
</comment>
<accession>A0A9P7JKE9</accession>
<keyword evidence="2" id="KW-1133">Transmembrane helix</keyword>
<organism evidence="3 4">
    <name type="scientific">Suillus subaureus</name>
    <dbReference type="NCBI Taxonomy" id="48587"/>
    <lineage>
        <taxon>Eukaryota</taxon>
        <taxon>Fungi</taxon>
        <taxon>Dikarya</taxon>
        <taxon>Basidiomycota</taxon>
        <taxon>Agaricomycotina</taxon>
        <taxon>Agaricomycetes</taxon>
        <taxon>Agaricomycetidae</taxon>
        <taxon>Boletales</taxon>
        <taxon>Suillineae</taxon>
        <taxon>Suillaceae</taxon>
        <taxon>Suillus</taxon>
    </lineage>
</organism>
<evidence type="ECO:0000256" key="2">
    <source>
        <dbReference type="SAM" id="Phobius"/>
    </source>
</evidence>
<keyword evidence="2" id="KW-0812">Transmembrane</keyword>
<name>A0A9P7JKE9_9AGAM</name>
<dbReference type="AlphaFoldDB" id="A0A9P7JKE9"/>
<dbReference type="GeneID" id="64626228"/>
<feature type="compositionally biased region" description="Polar residues" evidence="1">
    <location>
        <begin position="133"/>
        <end position="146"/>
    </location>
</feature>
<gene>
    <name evidence="3" type="ORF">BJ212DRAFT_1294494</name>
</gene>
<sequence>MSPGSYQWNKGQVVILQHYFVSGAGVMLLAASIAYTISTSLALFLHVLCYHDDFTNNTCTFFTKDFNLPHTPEPNPPQLEGEYFGMDDDLEWQGLNGQMNFNDCGDLTDEEHSDDGRDNDGFNEWEPPPAQGPHSTCLNGSESSNSELPCIPDMPEDSNTDNIYAPFTSKIDWEMAQWAKLQGPSSTAFSDLLSIESTRDLWVLDSLTHCPTISMTLKHKKAAVARA</sequence>
<evidence type="ECO:0000313" key="4">
    <source>
        <dbReference type="Proteomes" id="UP000807769"/>
    </source>
</evidence>
<keyword evidence="2" id="KW-0472">Membrane</keyword>
<keyword evidence="4" id="KW-1185">Reference proteome</keyword>
<dbReference type="OrthoDB" id="2693451at2759"/>
<evidence type="ECO:0000256" key="1">
    <source>
        <dbReference type="SAM" id="MobiDB-lite"/>
    </source>
</evidence>
<evidence type="ECO:0000313" key="3">
    <source>
        <dbReference type="EMBL" id="KAG1827144.1"/>
    </source>
</evidence>
<reference evidence="3" key="1">
    <citation type="journal article" date="2020" name="New Phytol.">
        <title>Comparative genomics reveals dynamic genome evolution in host specialist ectomycorrhizal fungi.</title>
        <authorList>
            <person name="Lofgren L.A."/>
            <person name="Nguyen N.H."/>
            <person name="Vilgalys R."/>
            <person name="Ruytinx J."/>
            <person name="Liao H.L."/>
            <person name="Branco S."/>
            <person name="Kuo A."/>
            <person name="LaButti K."/>
            <person name="Lipzen A."/>
            <person name="Andreopoulos W."/>
            <person name="Pangilinan J."/>
            <person name="Riley R."/>
            <person name="Hundley H."/>
            <person name="Na H."/>
            <person name="Barry K."/>
            <person name="Grigoriev I.V."/>
            <person name="Stajich J.E."/>
            <person name="Kennedy P.G."/>
        </authorList>
    </citation>
    <scope>NUCLEOTIDE SEQUENCE</scope>
    <source>
        <strain evidence="3">MN1</strain>
    </source>
</reference>
<dbReference type="Proteomes" id="UP000807769">
    <property type="component" value="Unassembled WGS sequence"/>
</dbReference>
<proteinExistence type="predicted"/>
<protein>
    <submittedName>
        <fullName evidence="3">Uncharacterized protein</fullName>
    </submittedName>
</protein>
<feature type="region of interest" description="Disordered" evidence="1">
    <location>
        <begin position="103"/>
        <end position="146"/>
    </location>
</feature>
<dbReference type="RefSeq" id="XP_041199991.1">
    <property type="nucleotide sequence ID" value="XM_041332211.1"/>
</dbReference>